<dbReference type="Gene3D" id="3.90.226.10">
    <property type="entry name" value="2-enoyl-CoA Hydratase, Chain A, domain 1"/>
    <property type="match status" value="1"/>
</dbReference>
<protein>
    <recommendedName>
        <fullName evidence="6">ATP-dependent Clp protease proteolytic subunit</fullName>
    </recommendedName>
</protein>
<dbReference type="AlphaFoldDB" id="A0A2P7V3S9"/>
<dbReference type="GO" id="GO:0009368">
    <property type="term" value="C:endopeptidase Clp complex"/>
    <property type="evidence" value="ECO:0007669"/>
    <property type="project" value="TreeGrafter"/>
</dbReference>
<evidence type="ECO:0000313" key="8">
    <source>
        <dbReference type="EMBL" id="PSJ93855.1"/>
    </source>
</evidence>
<dbReference type="GO" id="GO:0051117">
    <property type="term" value="F:ATPase binding"/>
    <property type="evidence" value="ECO:0007669"/>
    <property type="project" value="TreeGrafter"/>
</dbReference>
<dbReference type="OrthoDB" id="9806592at2"/>
<evidence type="ECO:0000256" key="5">
    <source>
        <dbReference type="ARBA" id="ARBA00022825"/>
    </source>
</evidence>
<dbReference type="InterPro" id="IPR001907">
    <property type="entry name" value="ClpP"/>
</dbReference>
<evidence type="ECO:0000313" key="9">
    <source>
        <dbReference type="Proteomes" id="UP000240419"/>
    </source>
</evidence>
<keyword evidence="2" id="KW-0963">Cytoplasm</keyword>
<dbReference type="InterPro" id="IPR023562">
    <property type="entry name" value="ClpP/TepA"/>
</dbReference>
<dbReference type="CDD" id="cd07016">
    <property type="entry name" value="S14_ClpP_1"/>
    <property type="match status" value="1"/>
</dbReference>
<evidence type="ECO:0000256" key="2">
    <source>
        <dbReference type="ARBA" id="ARBA00022490"/>
    </source>
</evidence>
<dbReference type="Proteomes" id="UP000240419">
    <property type="component" value="Unassembled WGS sequence"/>
</dbReference>
<feature type="compositionally biased region" description="Low complexity" evidence="7">
    <location>
        <begin position="241"/>
        <end position="250"/>
    </location>
</feature>
<evidence type="ECO:0000256" key="3">
    <source>
        <dbReference type="ARBA" id="ARBA00022670"/>
    </source>
</evidence>
<dbReference type="SUPFAM" id="SSF52096">
    <property type="entry name" value="ClpP/crotonase"/>
    <property type="match status" value="1"/>
</dbReference>
<dbReference type="GO" id="GO:0004176">
    <property type="term" value="F:ATP-dependent peptidase activity"/>
    <property type="evidence" value="ECO:0007669"/>
    <property type="project" value="InterPro"/>
</dbReference>
<dbReference type="InterPro" id="IPR029045">
    <property type="entry name" value="ClpP/crotonase-like_dom_sf"/>
</dbReference>
<dbReference type="GO" id="GO:0006515">
    <property type="term" value="P:protein quality control for misfolded or incompletely synthesized proteins"/>
    <property type="evidence" value="ECO:0007669"/>
    <property type="project" value="TreeGrafter"/>
</dbReference>
<keyword evidence="9" id="KW-1185">Reference proteome</keyword>
<dbReference type="NCBIfam" id="NF045542">
    <property type="entry name" value="Clp_rel_HeadMat"/>
    <property type="match status" value="1"/>
</dbReference>
<evidence type="ECO:0000256" key="1">
    <source>
        <dbReference type="ARBA" id="ARBA00007039"/>
    </source>
</evidence>
<keyword evidence="3" id="KW-0645">Protease</keyword>
<proteinExistence type="inferred from homology"/>
<dbReference type="PANTHER" id="PTHR10381:SF70">
    <property type="entry name" value="ATP-DEPENDENT CLP PROTEASE PROTEOLYTIC SUBUNIT"/>
    <property type="match status" value="1"/>
</dbReference>
<dbReference type="GO" id="GO:0004252">
    <property type="term" value="F:serine-type endopeptidase activity"/>
    <property type="evidence" value="ECO:0007669"/>
    <property type="project" value="InterPro"/>
</dbReference>
<evidence type="ECO:0000256" key="7">
    <source>
        <dbReference type="SAM" id="MobiDB-lite"/>
    </source>
</evidence>
<reference evidence="8 9" key="1">
    <citation type="submission" date="2018-03" db="EMBL/GenBank/DDBJ databases">
        <title>Brevisbacillus phylogenomics.</title>
        <authorList>
            <person name="Dunlap C."/>
        </authorList>
    </citation>
    <scope>NUCLEOTIDE SEQUENCE [LARGE SCALE GENOMIC DNA]</scope>
    <source>
        <strain evidence="8 9">NRRL NRS-1210</strain>
    </source>
</reference>
<feature type="region of interest" description="Disordered" evidence="7">
    <location>
        <begin position="223"/>
        <end position="253"/>
    </location>
</feature>
<evidence type="ECO:0000256" key="6">
    <source>
        <dbReference type="RuleBase" id="RU003567"/>
    </source>
</evidence>
<organism evidence="8 9">
    <name type="scientific">Brevibacillus fortis</name>
    <dbReference type="NCBI Taxonomy" id="2126352"/>
    <lineage>
        <taxon>Bacteria</taxon>
        <taxon>Bacillati</taxon>
        <taxon>Bacillota</taxon>
        <taxon>Bacilli</taxon>
        <taxon>Bacillales</taxon>
        <taxon>Paenibacillaceae</taxon>
        <taxon>Brevibacillus</taxon>
    </lineage>
</organism>
<keyword evidence="4" id="KW-0378">Hydrolase</keyword>
<comment type="similarity">
    <text evidence="1 6">Belongs to the peptidase S14 family.</text>
</comment>
<dbReference type="PANTHER" id="PTHR10381">
    <property type="entry name" value="ATP-DEPENDENT CLP PROTEASE PROTEOLYTIC SUBUNIT"/>
    <property type="match status" value="1"/>
</dbReference>
<sequence length="357" mass="38825">MPKRIEVRGAIIPNDHQWIYDLFEMDATSPGKISKAIAEANGDDLEVIINSGGGDVYSGSEIYTMLKSHPAGVDVQIVGVAASAASVASMGGKKVRMSPTAQFMIHNAKTRTQGDKWEHRHTADFLQAVDKSIANAYRLKTGLSQNELSTLMNRETWMTAQEALAKGFIDEIMFDDSNQLSAVAHAGIEMIPQQVIDRVRNEIMKFQTEGASIMQVTNQTQVIDPQPPTASNAAPQPPAPNQAQNTQDAAAQERERLRAIDAIAANIDPALVNEAKYGENPMTAADLALKAMQEGKMINNGLFNAAVAANQASGALDVTAQSQQQNTEKEYDLNNLKDVNAVFQQLAHSHSMQRLQR</sequence>
<name>A0A2P7V3S9_9BACL</name>
<dbReference type="Pfam" id="PF00574">
    <property type="entry name" value="CLP_protease"/>
    <property type="match status" value="1"/>
</dbReference>
<evidence type="ECO:0000256" key="4">
    <source>
        <dbReference type="ARBA" id="ARBA00022801"/>
    </source>
</evidence>
<keyword evidence="5" id="KW-0720">Serine protease</keyword>
<comment type="caution">
    <text evidence="8">The sequence shown here is derived from an EMBL/GenBank/DDBJ whole genome shotgun (WGS) entry which is preliminary data.</text>
</comment>
<gene>
    <name evidence="8" type="ORF">C7R93_16870</name>
</gene>
<accession>A0A2P7V3S9</accession>
<dbReference type="EMBL" id="PXZM01000026">
    <property type="protein sequence ID" value="PSJ93855.1"/>
    <property type="molecule type" value="Genomic_DNA"/>
</dbReference>
<dbReference type="PRINTS" id="PR00127">
    <property type="entry name" value="CLPPROTEASEP"/>
</dbReference>
<dbReference type="RefSeq" id="WP_106839912.1">
    <property type="nucleotide sequence ID" value="NZ_JBCNIW010000053.1"/>
</dbReference>